<proteinExistence type="predicted"/>
<evidence type="ECO:0000256" key="1">
    <source>
        <dbReference type="SAM" id="MobiDB-lite"/>
    </source>
</evidence>
<evidence type="ECO:0000313" key="3">
    <source>
        <dbReference type="Proteomes" id="UP000018842"/>
    </source>
</evidence>
<accession>W4PFQ5</accession>
<dbReference type="EMBL" id="BAIR01000010">
    <property type="protein sequence ID" value="GAE18612.1"/>
    <property type="molecule type" value="Genomic_DNA"/>
</dbReference>
<dbReference type="Proteomes" id="UP000018842">
    <property type="component" value="Unassembled WGS sequence"/>
</dbReference>
<protein>
    <submittedName>
        <fullName evidence="2">Uncharacterized protein</fullName>
    </submittedName>
</protein>
<dbReference type="AlphaFoldDB" id="W4PFQ5"/>
<reference evidence="3" key="1">
    <citation type="journal article" date="2014" name="Genome">
        <title>Draft Genome Sequences of Three Strains of Bacteroides pyogenes Isolated from a Cat and Swine.</title>
        <authorList>
            <person name="Sakamoto M."/>
            <person name="Oshima K."/>
            <person name="Suda W."/>
            <person name="Kitamura K."/>
            <person name="Iida T."/>
            <person name="Hattori M."/>
            <person name="Ohkuma M."/>
        </authorList>
    </citation>
    <scope>NUCLEOTIDE SEQUENCE [LARGE SCALE GENOMIC DNA]</scope>
    <source>
        <strain evidence="3">JCM 6294</strain>
    </source>
</reference>
<sequence length="63" mass="7334">MGMGEYPSWQAASTWGEESGRENRRRTKLRLRTAAHVVRGLMIELRVRNCFDFLHRGCPCRAL</sequence>
<organism evidence="2 3">
    <name type="scientific">Bacteroides pyogenes DSM 20611 = JCM 6294</name>
    <dbReference type="NCBI Taxonomy" id="1121100"/>
    <lineage>
        <taxon>Bacteria</taxon>
        <taxon>Pseudomonadati</taxon>
        <taxon>Bacteroidota</taxon>
        <taxon>Bacteroidia</taxon>
        <taxon>Bacteroidales</taxon>
        <taxon>Bacteroidaceae</taxon>
        <taxon>Bacteroides</taxon>
    </lineage>
</organism>
<feature type="region of interest" description="Disordered" evidence="1">
    <location>
        <begin position="1"/>
        <end position="26"/>
    </location>
</feature>
<name>W4PFQ5_9BACE</name>
<evidence type="ECO:0000313" key="2">
    <source>
        <dbReference type="EMBL" id="GAE18612.1"/>
    </source>
</evidence>
<gene>
    <name evidence="2" type="ORF">JCM6294_1534</name>
</gene>
<comment type="caution">
    <text evidence="2">The sequence shown here is derived from an EMBL/GenBank/DDBJ whole genome shotgun (WGS) entry which is preliminary data.</text>
</comment>